<keyword evidence="3" id="KW-1185">Reference proteome</keyword>
<feature type="domain" description="DUF2007" evidence="1">
    <location>
        <begin position="1"/>
        <end position="68"/>
    </location>
</feature>
<sequence>MIDVFRGNVNDTMIIRNLLESENIQVFEANQLMASIEPVAVSSGGFNAVTLRINEEDFEKAKKILDDFYKGNLSLD</sequence>
<accession>A0A4R1RG11</accession>
<dbReference type="Pfam" id="PF09413">
    <property type="entry name" value="DUF2007"/>
    <property type="match status" value="1"/>
</dbReference>
<name>A0A4R1RG11_9FLAO</name>
<proteinExistence type="predicted"/>
<dbReference type="Gene3D" id="3.30.70.790">
    <property type="entry name" value="UreE, C-terminal domain"/>
    <property type="match status" value="1"/>
</dbReference>
<evidence type="ECO:0000259" key="1">
    <source>
        <dbReference type="Pfam" id="PF09413"/>
    </source>
</evidence>
<dbReference type="Proteomes" id="UP000295455">
    <property type="component" value="Unassembled WGS sequence"/>
</dbReference>
<gene>
    <name evidence="2" type="ORF">EV196_107243</name>
</gene>
<reference evidence="2 3" key="1">
    <citation type="submission" date="2019-03" db="EMBL/GenBank/DDBJ databases">
        <title>Genomic Encyclopedia of Type Strains, Phase IV (KMG-IV): sequencing the most valuable type-strain genomes for metagenomic binning, comparative biology and taxonomic classification.</title>
        <authorList>
            <person name="Goeker M."/>
        </authorList>
    </citation>
    <scope>NUCLEOTIDE SEQUENCE [LARGE SCALE GENOMIC DNA]</scope>
    <source>
        <strain evidence="2 3">DSM 18792</strain>
    </source>
</reference>
<dbReference type="InterPro" id="IPR018551">
    <property type="entry name" value="DUF2007"/>
</dbReference>
<evidence type="ECO:0000313" key="3">
    <source>
        <dbReference type="Proteomes" id="UP000295455"/>
    </source>
</evidence>
<protein>
    <submittedName>
        <fullName evidence="2">Putative signal transducing protein</fullName>
    </submittedName>
</protein>
<dbReference type="AlphaFoldDB" id="A0A4R1RG11"/>
<dbReference type="SUPFAM" id="SSF54913">
    <property type="entry name" value="GlnB-like"/>
    <property type="match status" value="1"/>
</dbReference>
<comment type="caution">
    <text evidence="2">The sequence shown here is derived from an EMBL/GenBank/DDBJ whole genome shotgun (WGS) entry which is preliminary data.</text>
</comment>
<organism evidence="2 3">
    <name type="scientific">Mariniflexile fucanivorans</name>
    <dbReference type="NCBI Taxonomy" id="264023"/>
    <lineage>
        <taxon>Bacteria</taxon>
        <taxon>Pseudomonadati</taxon>
        <taxon>Bacteroidota</taxon>
        <taxon>Flavobacteriia</taxon>
        <taxon>Flavobacteriales</taxon>
        <taxon>Flavobacteriaceae</taxon>
        <taxon>Mariniflexile</taxon>
    </lineage>
</organism>
<evidence type="ECO:0000313" key="2">
    <source>
        <dbReference type="EMBL" id="TCL64532.1"/>
    </source>
</evidence>
<dbReference type="OrthoDB" id="797774at2"/>
<dbReference type="EMBL" id="SLUP01000007">
    <property type="protein sequence ID" value="TCL64532.1"/>
    <property type="molecule type" value="Genomic_DNA"/>
</dbReference>
<dbReference type="InterPro" id="IPR011322">
    <property type="entry name" value="N-reg_PII-like_a/b"/>
</dbReference>